<evidence type="ECO:0000256" key="13">
    <source>
        <dbReference type="SAM" id="SignalP"/>
    </source>
</evidence>
<evidence type="ECO:0000313" key="16">
    <source>
        <dbReference type="Proteomes" id="UP000565715"/>
    </source>
</evidence>
<evidence type="ECO:0000256" key="6">
    <source>
        <dbReference type="ARBA" id="ARBA00022729"/>
    </source>
</evidence>
<evidence type="ECO:0000256" key="5">
    <source>
        <dbReference type="ARBA" id="ARBA00022692"/>
    </source>
</evidence>
<evidence type="ECO:0000256" key="11">
    <source>
        <dbReference type="PROSITE-ProRule" id="PRU01240"/>
    </source>
</evidence>
<keyword evidence="4 11" id="KW-0645">Protease</keyword>
<keyword evidence="8 11" id="KW-0720">Serine protease</keyword>
<keyword evidence="6 13" id="KW-0732">Signal</keyword>
<dbReference type="Gene3D" id="3.40.50.200">
    <property type="entry name" value="Peptidase S8/S53 domain"/>
    <property type="match status" value="1"/>
</dbReference>
<dbReference type="SUPFAM" id="SSF52743">
    <property type="entry name" value="Subtilisin-like"/>
    <property type="match status" value="1"/>
</dbReference>
<gene>
    <name evidence="15" type="primary">mycP</name>
    <name evidence="15" type="ORF">HGA13_17025</name>
</gene>
<feature type="active site" description="Charge relay system" evidence="11">
    <location>
        <position position="337"/>
    </location>
</feature>
<feature type="transmembrane region" description="Helical" evidence="12">
    <location>
        <begin position="424"/>
        <end position="445"/>
    </location>
</feature>
<evidence type="ECO:0000256" key="3">
    <source>
        <dbReference type="ARBA" id="ARBA00022475"/>
    </source>
</evidence>
<evidence type="ECO:0000256" key="2">
    <source>
        <dbReference type="ARBA" id="ARBA00011073"/>
    </source>
</evidence>
<proteinExistence type="inferred from homology"/>
<dbReference type="InterPro" id="IPR015500">
    <property type="entry name" value="Peptidase_S8_subtilisin-rel"/>
</dbReference>
<dbReference type="InterPro" id="IPR022398">
    <property type="entry name" value="Peptidase_S8_His-AS"/>
</dbReference>
<dbReference type="AlphaFoldDB" id="A0A846XM09"/>
<dbReference type="GO" id="GO:0005886">
    <property type="term" value="C:plasma membrane"/>
    <property type="evidence" value="ECO:0007669"/>
    <property type="project" value="UniProtKB-SubCell"/>
</dbReference>
<dbReference type="PRINTS" id="PR00723">
    <property type="entry name" value="SUBTILISIN"/>
</dbReference>
<keyword evidence="16" id="KW-1185">Reference proteome</keyword>
<dbReference type="GO" id="GO:0004252">
    <property type="term" value="F:serine-type endopeptidase activity"/>
    <property type="evidence" value="ECO:0007669"/>
    <property type="project" value="UniProtKB-UniRule"/>
</dbReference>
<dbReference type="Proteomes" id="UP000565715">
    <property type="component" value="Unassembled WGS sequence"/>
</dbReference>
<dbReference type="NCBIfam" id="TIGR03921">
    <property type="entry name" value="T7SS_mycosin"/>
    <property type="match status" value="1"/>
</dbReference>
<accession>A0A846XM09</accession>
<evidence type="ECO:0000256" key="1">
    <source>
        <dbReference type="ARBA" id="ARBA00004162"/>
    </source>
</evidence>
<evidence type="ECO:0000256" key="12">
    <source>
        <dbReference type="SAM" id="Phobius"/>
    </source>
</evidence>
<protein>
    <submittedName>
        <fullName evidence="15">Type VII secretion-associated serine protease mycosin</fullName>
    </submittedName>
</protein>
<feature type="chain" id="PRO_5032535965" evidence="13">
    <location>
        <begin position="26"/>
        <end position="452"/>
    </location>
</feature>
<dbReference type="InterPro" id="IPR036852">
    <property type="entry name" value="Peptidase_S8/S53_dom_sf"/>
</dbReference>
<feature type="active site" description="Charge relay system" evidence="11">
    <location>
        <position position="95"/>
    </location>
</feature>
<dbReference type="PANTHER" id="PTHR42884">
    <property type="entry name" value="PROPROTEIN CONVERTASE SUBTILISIN/KEXIN-RELATED"/>
    <property type="match status" value="1"/>
</dbReference>
<dbReference type="PROSITE" id="PS00137">
    <property type="entry name" value="SUBTILASE_HIS"/>
    <property type="match status" value="1"/>
</dbReference>
<name>A0A846XM09_9NOCA</name>
<comment type="subcellular location">
    <subcellularLocation>
        <location evidence="1">Cell membrane</location>
        <topology evidence="1">Single-pass membrane protein</topology>
    </subcellularLocation>
</comment>
<keyword evidence="9 12" id="KW-1133">Transmembrane helix</keyword>
<feature type="domain" description="Peptidase S8/S53" evidence="14">
    <location>
        <begin position="86"/>
        <end position="384"/>
    </location>
</feature>
<evidence type="ECO:0000256" key="4">
    <source>
        <dbReference type="ARBA" id="ARBA00022670"/>
    </source>
</evidence>
<feature type="signal peptide" evidence="13">
    <location>
        <begin position="1"/>
        <end position="25"/>
    </location>
</feature>
<evidence type="ECO:0000256" key="8">
    <source>
        <dbReference type="ARBA" id="ARBA00022825"/>
    </source>
</evidence>
<keyword evidence="7 11" id="KW-0378">Hydrolase</keyword>
<dbReference type="Pfam" id="PF00082">
    <property type="entry name" value="Peptidase_S8"/>
    <property type="match status" value="1"/>
</dbReference>
<dbReference type="InterPro" id="IPR000209">
    <property type="entry name" value="Peptidase_S8/S53_dom"/>
</dbReference>
<organism evidence="15 16">
    <name type="scientific">Nocardia speluncae</name>
    <dbReference type="NCBI Taxonomy" id="419477"/>
    <lineage>
        <taxon>Bacteria</taxon>
        <taxon>Bacillati</taxon>
        <taxon>Actinomycetota</taxon>
        <taxon>Actinomycetes</taxon>
        <taxon>Mycobacteriales</taxon>
        <taxon>Nocardiaceae</taxon>
        <taxon>Nocardia</taxon>
    </lineage>
</organism>
<comment type="caution">
    <text evidence="15">The sequence shown here is derived from an EMBL/GenBank/DDBJ whole genome shotgun (WGS) entry which is preliminary data.</text>
</comment>
<keyword evidence="5 12" id="KW-0812">Transmembrane</keyword>
<keyword evidence="10 12" id="KW-0472">Membrane</keyword>
<evidence type="ECO:0000256" key="7">
    <source>
        <dbReference type="ARBA" id="ARBA00022801"/>
    </source>
</evidence>
<dbReference type="EMBL" id="JAAXOO010000004">
    <property type="protein sequence ID" value="NKY34764.1"/>
    <property type="molecule type" value="Genomic_DNA"/>
</dbReference>
<keyword evidence="3" id="KW-1003">Cell membrane</keyword>
<evidence type="ECO:0000259" key="14">
    <source>
        <dbReference type="Pfam" id="PF00082"/>
    </source>
</evidence>
<evidence type="ECO:0000256" key="10">
    <source>
        <dbReference type="ARBA" id="ARBA00023136"/>
    </source>
</evidence>
<evidence type="ECO:0000256" key="9">
    <source>
        <dbReference type="ARBA" id="ARBA00022989"/>
    </source>
</evidence>
<comment type="similarity">
    <text evidence="2 11">Belongs to the peptidase S8 family.</text>
</comment>
<sequence length="452" mass="45231">MGPGRALAVSLAALIVCIGTGPAAAMEPPQVVVGAPPPDGPPGPEQPTVQEAGCLGTGVLKDTDISRTPPSELALNLADARTLSRGAGVTVAVVDTGVEPHPRLPTLAPGGDYVAAGGDGLQDCDAHGTLVAGIIAGAADPADGFTGVAPEARVLSIRYRSSAFRPERFGGEDRERVARELRTLSRAIVHAANLGAGVIAVPLPICLETDSGADLGVLAEAVGYAVHSRGSLIVAGAGNTNAQGCGDQNPGYDPARPGDPRNWRDVRTASVPGVFSDSVLSVGMTTAHGTAVGESLMGPWVTMAAPGTSIESLGPGSPGLINGVGTPGKLGPVGGSSYAAAYTAGVAALVRSRYPNETPIEITARLAASAHAPARGVDNKVGAGLIDPVAALSYRTPPEPPEGLFVASGFELPPAPRPPDARPGITAAIVIVVAVLVGAAATYGVSARRRQR</sequence>
<dbReference type="GO" id="GO:0016485">
    <property type="term" value="P:protein processing"/>
    <property type="evidence" value="ECO:0007669"/>
    <property type="project" value="TreeGrafter"/>
</dbReference>
<evidence type="ECO:0000313" key="15">
    <source>
        <dbReference type="EMBL" id="NKY34764.1"/>
    </source>
</evidence>
<dbReference type="RefSeq" id="WP_068050193.1">
    <property type="nucleotide sequence ID" value="NZ_JAAXOO010000004.1"/>
</dbReference>
<dbReference type="InterPro" id="IPR023834">
    <property type="entry name" value="T7SS_pept_S8A_mycosin"/>
</dbReference>
<reference evidence="15 16" key="1">
    <citation type="submission" date="2020-04" db="EMBL/GenBank/DDBJ databases">
        <title>MicrobeNet Type strains.</title>
        <authorList>
            <person name="Nicholson A.C."/>
        </authorList>
    </citation>
    <scope>NUCLEOTIDE SEQUENCE [LARGE SCALE GENOMIC DNA]</scope>
    <source>
        <strain evidence="15 16">DSM 45078</strain>
    </source>
</reference>
<dbReference type="PROSITE" id="PS51892">
    <property type="entry name" value="SUBTILASE"/>
    <property type="match status" value="1"/>
</dbReference>
<dbReference type="PANTHER" id="PTHR42884:SF14">
    <property type="entry name" value="NEUROENDOCRINE CONVERTASE 1"/>
    <property type="match status" value="1"/>
</dbReference>
<dbReference type="PROSITE" id="PS00136">
    <property type="entry name" value="SUBTILASE_ASP"/>
    <property type="match status" value="1"/>
</dbReference>
<feature type="active site" description="Charge relay system" evidence="11">
    <location>
        <position position="127"/>
    </location>
</feature>
<dbReference type="InterPro" id="IPR023827">
    <property type="entry name" value="Peptidase_S8_Asp-AS"/>
</dbReference>